<evidence type="ECO:0000256" key="1">
    <source>
        <dbReference type="SAM" id="MobiDB-lite"/>
    </source>
</evidence>
<accession>A0AA37NWF1</accession>
<dbReference type="EMBL" id="BQOB01000001">
    <property type="protein sequence ID" value="GKH82093.1"/>
    <property type="molecule type" value="Genomic_DNA"/>
</dbReference>
<comment type="caution">
    <text evidence="2">The sequence shown here is derived from an EMBL/GenBank/DDBJ whole genome shotgun (WGS) entry which is preliminary data.</text>
</comment>
<gene>
    <name evidence="2" type="ORF">CE91St7_29770</name>
</gene>
<organism evidence="2 3">
    <name type="scientific">Phocaeicola dorei</name>
    <dbReference type="NCBI Taxonomy" id="357276"/>
    <lineage>
        <taxon>Bacteria</taxon>
        <taxon>Pseudomonadati</taxon>
        <taxon>Bacteroidota</taxon>
        <taxon>Bacteroidia</taxon>
        <taxon>Bacteroidales</taxon>
        <taxon>Bacteroidaceae</taxon>
        <taxon>Phocaeicola</taxon>
    </lineage>
</organism>
<sequence>MVKYRLSGEGYTDEEMRVLKHMCKDTLADINEFMRKKEEKKKKERKEKKKRKERK</sequence>
<reference evidence="2" key="1">
    <citation type="submission" date="2022-01" db="EMBL/GenBank/DDBJ databases">
        <title>Novel bile acid biosynthetic pathways are enriched in the microbiome of centenarians.</title>
        <authorList>
            <person name="Sato Y."/>
            <person name="Atarashi K."/>
            <person name="Plichta R.D."/>
            <person name="Arai Y."/>
            <person name="Sasajima S."/>
            <person name="Kearney M.S."/>
            <person name="Suda W."/>
            <person name="Takeshita K."/>
            <person name="Sasaki T."/>
            <person name="Okamoto S."/>
            <person name="Skelly N.A."/>
            <person name="Okamura Y."/>
            <person name="Vlamakis H."/>
            <person name="Li Y."/>
            <person name="Tanoue T."/>
            <person name="Takei H."/>
            <person name="Nittono H."/>
            <person name="Narushima S."/>
            <person name="Irie J."/>
            <person name="Itoh H."/>
            <person name="Moriya K."/>
            <person name="Sugiura Y."/>
            <person name="Suematsu M."/>
            <person name="Moritoki N."/>
            <person name="Shibata S."/>
            <person name="Littman R.D."/>
            <person name="Fischbach A.M."/>
            <person name="Uwamino Y."/>
            <person name="Inoue T."/>
            <person name="Honda A."/>
            <person name="Hattori M."/>
            <person name="Murai T."/>
            <person name="Xavier J.R."/>
            <person name="Hirose N."/>
            <person name="Honda K."/>
        </authorList>
    </citation>
    <scope>NUCLEOTIDE SEQUENCE</scope>
    <source>
        <strain evidence="2">CE91-St7</strain>
    </source>
</reference>
<evidence type="ECO:0000313" key="3">
    <source>
        <dbReference type="Proteomes" id="UP001055104"/>
    </source>
</evidence>
<dbReference type="RefSeq" id="WP_254883804.1">
    <property type="nucleotide sequence ID" value="NZ_JAHOGS010000061.1"/>
</dbReference>
<dbReference type="Proteomes" id="UP001055104">
    <property type="component" value="Unassembled WGS sequence"/>
</dbReference>
<evidence type="ECO:0000313" key="2">
    <source>
        <dbReference type="EMBL" id="GKH82093.1"/>
    </source>
</evidence>
<feature type="compositionally biased region" description="Basic residues" evidence="1">
    <location>
        <begin position="38"/>
        <end position="55"/>
    </location>
</feature>
<feature type="region of interest" description="Disordered" evidence="1">
    <location>
        <begin position="34"/>
        <end position="55"/>
    </location>
</feature>
<protein>
    <submittedName>
        <fullName evidence="2">Uncharacterized protein</fullName>
    </submittedName>
</protein>
<proteinExistence type="predicted"/>
<dbReference type="AlphaFoldDB" id="A0AA37NWF1"/>
<name>A0AA37NWF1_9BACT</name>